<accession>A0AC34F031</accession>
<evidence type="ECO:0000313" key="1">
    <source>
        <dbReference type="Proteomes" id="UP000887579"/>
    </source>
</evidence>
<protein>
    <submittedName>
        <fullName evidence="2">NR LBD domain-containing protein</fullName>
    </submittedName>
</protein>
<reference evidence="2" key="1">
    <citation type="submission" date="2022-11" db="UniProtKB">
        <authorList>
            <consortium name="WormBaseParasite"/>
        </authorList>
    </citation>
    <scope>IDENTIFICATION</scope>
</reference>
<organism evidence="1 2">
    <name type="scientific">Panagrolaimus sp. ES5</name>
    <dbReference type="NCBI Taxonomy" id="591445"/>
    <lineage>
        <taxon>Eukaryota</taxon>
        <taxon>Metazoa</taxon>
        <taxon>Ecdysozoa</taxon>
        <taxon>Nematoda</taxon>
        <taxon>Chromadorea</taxon>
        <taxon>Rhabditida</taxon>
        <taxon>Tylenchina</taxon>
        <taxon>Panagrolaimomorpha</taxon>
        <taxon>Panagrolaimoidea</taxon>
        <taxon>Panagrolaimidae</taxon>
        <taxon>Panagrolaimus</taxon>
    </lineage>
</organism>
<dbReference type="WBParaSite" id="ES5_v2.g10376.t1">
    <property type="protein sequence ID" value="ES5_v2.g10376.t1"/>
    <property type="gene ID" value="ES5_v2.g10376"/>
</dbReference>
<name>A0AC34F031_9BILA</name>
<sequence length="181" mass="21276">MDHTDMEEALAVLAGFPFFAELSEIDKMALFNRFWMPFSLLERIYDTLNTLDSASTMDGDFIVLQNGSVFDLNGLLKASNPTILEKTAFEAWHMLVPLMKKIEPHCLEVMYIFCCILWNTSYLDSPISKDGEEVIRRGRLIIHKEMREFYDYDEIQWERIYALRHVLIQTEKCVEEYKKAN</sequence>
<dbReference type="Proteomes" id="UP000887579">
    <property type="component" value="Unplaced"/>
</dbReference>
<evidence type="ECO:0000313" key="2">
    <source>
        <dbReference type="WBParaSite" id="ES5_v2.g10376.t1"/>
    </source>
</evidence>
<proteinExistence type="predicted"/>